<dbReference type="OrthoDB" id="443682at2759"/>
<feature type="coiled-coil region" evidence="1">
    <location>
        <begin position="381"/>
        <end position="415"/>
    </location>
</feature>
<proteinExistence type="predicted"/>
<dbReference type="PANTHER" id="PTHR39597">
    <property type="entry name" value="UBA DOMAIN-CONTAINING PROTEIN RUP1"/>
    <property type="match status" value="1"/>
</dbReference>
<dbReference type="Gene3D" id="3.90.70.10">
    <property type="entry name" value="Cysteine proteinases"/>
    <property type="match status" value="1"/>
</dbReference>
<evidence type="ECO:0000259" key="3">
    <source>
        <dbReference type="PROSITE" id="PS50235"/>
    </source>
</evidence>
<feature type="region of interest" description="Disordered" evidence="2">
    <location>
        <begin position="40"/>
        <end position="78"/>
    </location>
</feature>
<evidence type="ECO:0000256" key="1">
    <source>
        <dbReference type="SAM" id="Coils"/>
    </source>
</evidence>
<dbReference type="InterPro" id="IPR018200">
    <property type="entry name" value="USP_CS"/>
</dbReference>
<keyword evidence="1" id="KW-0175">Coiled coil</keyword>
<reference evidence="4" key="1">
    <citation type="submission" date="2020-01" db="EMBL/GenBank/DDBJ databases">
        <title>Genome Sequencing of Three Apophysomyces-Like Fungal Strains Confirms a Novel Fungal Genus in the Mucoromycota with divergent Burkholderia-like Endosymbiotic Bacteria.</title>
        <authorList>
            <person name="Stajich J.E."/>
            <person name="Macias A.M."/>
            <person name="Carter-House D."/>
            <person name="Lovett B."/>
            <person name="Kasson L.R."/>
            <person name="Berry K."/>
            <person name="Grigoriev I."/>
            <person name="Chang Y."/>
            <person name="Spatafora J."/>
            <person name="Kasson M.T."/>
        </authorList>
    </citation>
    <scope>NUCLEOTIDE SEQUENCE</scope>
    <source>
        <strain evidence="4">NRRL A-21654</strain>
    </source>
</reference>
<dbReference type="InterPro" id="IPR001394">
    <property type="entry name" value="Peptidase_C19_UCH"/>
</dbReference>
<gene>
    <name evidence="4" type="ORF">EC973_004822</name>
</gene>
<feature type="domain" description="USP" evidence="3">
    <location>
        <begin position="174"/>
        <end position="560"/>
    </location>
</feature>
<evidence type="ECO:0000256" key="2">
    <source>
        <dbReference type="SAM" id="MobiDB-lite"/>
    </source>
</evidence>
<dbReference type="EMBL" id="JABAYA010000273">
    <property type="protein sequence ID" value="KAF7721378.1"/>
    <property type="molecule type" value="Genomic_DNA"/>
</dbReference>
<keyword evidence="5" id="KW-1185">Reference proteome</keyword>
<dbReference type="InterPro" id="IPR055335">
    <property type="entry name" value="Ucp6/RUP1"/>
</dbReference>
<dbReference type="InterPro" id="IPR028889">
    <property type="entry name" value="USP"/>
</dbReference>
<dbReference type="GO" id="GO:0016579">
    <property type="term" value="P:protein deubiquitination"/>
    <property type="evidence" value="ECO:0007669"/>
    <property type="project" value="InterPro"/>
</dbReference>
<dbReference type="CDD" id="cd02257">
    <property type="entry name" value="Peptidase_C19"/>
    <property type="match status" value="1"/>
</dbReference>
<sequence>RYNYDVARAADYVFSGNADDSDDDDQSLQTLAQGMGLKPEVDWSSWDLPSNLPIEKEPDRASIQSTRGSMGSAKEDDAETSKRYLVKDYSNANTYVPKQESANWSIVPFVPSEKKLKEDESNSLFTKSSLTWWTDPEDPSRRRAIDGLNYWKGAGEPVSGYIFDGKASSDVSEDGYEDIEANLTPVPRAVQALLEMQKLFAFMGETRRLYGSSSHVVRALKSNLREPGNEFGDMSFDGFLEMLMSCLAEADCYSKKNSADDQQLPNFRECYYLYNILNSVYYTLGTTRYLRSFHECLDPLIYESYENEDDDSCDSTVSDDSAAESGRYKLITFKRVPPILIISLEKRDEQWAVYGTESDKGYVADDTIYLDRYLEENKELALKCYRQIDQWQKEIKQARLELSQLQSVHDKSKLNKQEILKGAISFLEKRSEESMDDESTLEPLQSAQRVISQLHDDIEGRLAELRQLESNRQNAMRNLFQVPEMLKRPYDLCATLHHDGMSGTGHYWAYIRVDTCKDTPSEVPSEEKWYRFCDASVTPVTTIEVFLEPVAPFAVIYVDRNIPKYTETQLHDCTSEALQYFVNQDNEDLDREVEAYNMADNVTDNFEKINLPPSSDGASVVLEDDDDFSVGTAIGPTGEVITEQQRYSYAGTMFTKLKDAVDVRLQTAHKYPGDDYRFIRHLDMFIAKANNPHALEQLLLLCMDESDFVRELDEEAEEDESSKFEEAWNHPELQTICQEYDSFKGLSETVTVALASFACEDYQKALQYLISVKRSEWLWRTRIMFDGNLSGAYPGLEHLSFSRLVEKFGRTCIQCLSAAAYRKAKEPAYRTRALEEAIKVAHCAHAIIGPDKISTDTAFNRMRESWLELLEDTSFSDEQQQLLNTLVMTFLEDQDANNEPYPEVSMTNSSLSGEDAVLIKPLWWRYRDARAKAEVHWISIQETLE</sequence>
<dbReference type="PROSITE" id="PS00973">
    <property type="entry name" value="USP_2"/>
    <property type="match status" value="1"/>
</dbReference>
<dbReference type="Proteomes" id="UP000605846">
    <property type="component" value="Unassembled WGS sequence"/>
</dbReference>
<dbReference type="Pfam" id="PF00443">
    <property type="entry name" value="UCH"/>
    <property type="match status" value="1"/>
</dbReference>
<dbReference type="PROSITE" id="PS50235">
    <property type="entry name" value="USP_3"/>
    <property type="match status" value="1"/>
</dbReference>
<dbReference type="SUPFAM" id="SSF54001">
    <property type="entry name" value="Cysteine proteinases"/>
    <property type="match status" value="1"/>
</dbReference>
<feature type="non-terminal residue" evidence="4">
    <location>
        <position position="945"/>
    </location>
</feature>
<feature type="coiled-coil region" evidence="1">
    <location>
        <begin position="451"/>
        <end position="478"/>
    </location>
</feature>
<dbReference type="GO" id="GO:0005634">
    <property type="term" value="C:nucleus"/>
    <property type="evidence" value="ECO:0007669"/>
    <property type="project" value="TreeGrafter"/>
</dbReference>
<protein>
    <recommendedName>
        <fullName evidence="3">USP domain-containing protein</fullName>
    </recommendedName>
</protein>
<dbReference type="InterPro" id="IPR038765">
    <property type="entry name" value="Papain-like_cys_pep_sf"/>
</dbReference>
<dbReference type="PANTHER" id="PTHR39597:SF1">
    <property type="entry name" value="UBA DOMAIN-CONTAINING PROTEIN RUP1"/>
    <property type="match status" value="1"/>
</dbReference>
<organism evidence="4 5">
    <name type="scientific">Apophysomyces ossiformis</name>
    <dbReference type="NCBI Taxonomy" id="679940"/>
    <lineage>
        <taxon>Eukaryota</taxon>
        <taxon>Fungi</taxon>
        <taxon>Fungi incertae sedis</taxon>
        <taxon>Mucoromycota</taxon>
        <taxon>Mucoromycotina</taxon>
        <taxon>Mucoromycetes</taxon>
        <taxon>Mucorales</taxon>
        <taxon>Mucorineae</taxon>
        <taxon>Mucoraceae</taxon>
        <taxon>Apophysomyces</taxon>
    </lineage>
</organism>
<evidence type="ECO:0000313" key="5">
    <source>
        <dbReference type="Proteomes" id="UP000605846"/>
    </source>
</evidence>
<name>A0A8H7BEC7_9FUNG</name>
<dbReference type="GO" id="GO:0005829">
    <property type="term" value="C:cytosol"/>
    <property type="evidence" value="ECO:0007669"/>
    <property type="project" value="TreeGrafter"/>
</dbReference>
<dbReference type="AlphaFoldDB" id="A0A8H7BEC7"/>
<evidence type="ECO:0000313" key="4">
    <source>
        <dbReference type="EMBL" id="KAF7721378.1"/>
    </source>
</evidence>
<dbReference type="GO" id="GO:0004843">
    <property type="term" value="F:cysteine-type deubiquitinase activity"/>
    <property type="evidence" value="ECO:0007669"/>
    <property type="project" value="InterPro"/>
</dbReference>
<comment type="caution">
    <text evidence="4">The sequence shown here is derived from an EMBL/GenBank/DDBJ whole genome shotgun (WGS) entry which is preliminary data.</text>
</comment>
<accession>A0A8H7BEC7</accession>